<keyword evidence="2 12" id="KW-0004">4Fe-4S</keyword>
<evidence type="ECO:0000256" key="2">
    <source>
        <dbReference type="ARBA" id="ARBA00022485"/>
    </source>
</evidence>
<evidence type="ECO:0000313" key="14">
    <source>
        <dbReference type="EMBL" id="MBM3275440.1"/>
    </source>
</evidence>
<reference evidence="14 15" key="1">
    <citation type="submission" date="2019-03" db="EMBL/GenBank/DDBJ databases">
        <title>Lake Tanganyika Metagenome-Assembled Genomes (MAGs).</title>
        <authorList>
            <person name="Tran P."/>
        </authorList>
    </citation>
    <scope>NUCLEOTIDE SEQUENCE [LARGE SCALE GENOMIC DNA]</scope>
    <source>
        <strain evidence="14">K_DeepCast_65m_m2_236</strain>
    </source>
</reference>
<dbReference type="PANTHER" id="PTHR10359">
    <property type="entry name" value="A/G-SPECIFIC ADENINE GLYCOSYLASE/ENDONUCLEASE III"/>
    <property type="match status" value="1"/>
</dbReference>
<dbReference type="InterPro" id="IPR005759">
    <property type="entry name" value="Nth"/>
</dbReference>
<evidence type="ECO:0000256" key="9">
    <source>
        <dbReference type="ARBA" id="ARBA00023204"/>
    </source>
</evidence>
<dbReference type="FunFam" id="1.10.340.30:FF:000001">
    <property type="entry name" value="Endonuclease III"/>
    <property type="match status" value="1"/>
</dbReference>
<evidence type="ECO:0000256" key="7">
    <source>
        <dbReference type="ARBA" id="ARBA00023014"/>
    </source>
</evidence>
<evidence type="ECO:0000256" key="1">
    <source>
        <dbReference type="ARBA" id="ARBA00008343"/>
    </source>
</evidence>
<dbReference type="GO" id="GO:0006285">
    <property type="term" value="P:base-excision repair, AP site formation"/>
    <property type="evidence" value="ECO:0007669"/>
    <property type="project" value="TreeGrafter"/>
</dbReference>
<accession>A0A937X6X2</accession>
<dbReference type="InterPro" id="IPR023170">
    <property type="entry name" value="HhH_base_excis_C"/>
</dbReference>
<evidence type="ECO:0000313" key="15">
    <source>
        <dbReference type="Proteomes" id="UP000703893"/>
    </source>
</evidence>
<dbReference type="EMBL" id="VGJX01000576">
    <property type="protein sequence ID" value="MBM3275440.1"/>
    <property type="molecule type" value="Genomic_DNA"/>
</dbReference>
<comment type="similarity">
    <text evidence="1 12">Belongs to the Nth/MutY family.</text>
</comment>
<dbReference type="GO" id="GO:0051539">
    <property type="term" value="F:4 iron, 4 sulfur cluster binding"/>
    <property type="evidence" value="ECO:0007669"/>
    <property type="project" value="UniProtKB-UniRule"/>
</dbReference>
<dbReference type="InterPro" id="IPR011257">
    <property type="entry name" value="DNA_glycosylase"/>
</dbReference>
<comment type="function">
    <text evidence="12">DNA repair enzyme that has both DNA N-glycosylase activity and AP-lyase activity. The DNA N-glycosylase activity releases various damaged pyrimidines from DNA by cleaving the N-glycosidic bond, leaving an AP (apurinic/apyrimidinic) site. The AP-lyase activity cleaves the phosphodiester bond 3' to the AP site by a beta-elimination, leaving a 3'-terminal unsaturated sugar and a product with a terminal 5'-phosphate.</text>
</comment>
<dbReference type="GO" id="GO:0003677">
    <property type="term" value="F:DNA binding"/>
    <property type="evidence" value="ECO:0007669"/>
    <property type="project" value="UniProtKB-UniRule"/>
</dbReference>
<feature type="binding site" evidence="12">
    <location>
        <position position="198"/>
    </location>
    <ligand>
        <name>[4Fe-4S] cluster</name>
        <dbReference type="ChEBI" id="CHEBI:49883"/>
    </ligand>
</feature>
<dbReference type="Pfam" id="PF00633">
    <property type="entry name" value="HHH"/>
    <property type="match status" value="1"/>
</dbReference>
<keyword evidence="6 12" id="KW-0408">Iron</keyword>
<feature type="binding site" evidence="12">
    <location>
        <position position="195"/>
    </location>
    <ligand>
        <name>[4Fe-4S] cluster</name>
        <dbReference type="ChEBI" id="CHEBI:49883"/>
    </ligand>
</feature>
<dbReference type="Gene3D" id="1.10.1670.10">
    <property type="entry name" value="Helix-hairpin-Helix base-excision DNA repair enzymes (C-terminal)"/>
    <property type="match status" value="1"/>
</dbReference>
<sequence length="227" mass="25058">MTEAARVSSIIGGLQQHYPEARTALEFETTFQLLVAVILSAQCTDKRVNLVTQELFKNYRTPQDFARLEPDELEGRIKTCGLGPSKARNIVATSRLLLERHGGVVPGTLAELIALPGVGRKTANVMLANAFDTAAIAVDTHVFRVAHRLGLAGGNSPEATERDLQRVIPEAQWAPAHHWLIWHGREICHARKPECGRCPVLEYCPTGRDLTGMAPLKGLKPWYRPVK</sequence>
<keyword evidence="14" id="KW-0255">Endonuclease</keyword>
<feature type="binding site" evidence="12">
    <location>
        <position position="188"/>
    </location>
    <ligand>
        <name>[4Fe-4S] cluster</name>
        <dbReference type="ChEBI" id="CHEBI:49883"/>
    </ligand>
</feature>
<dbReference type="GO" id="GO:0019104">
    <property type="term" value="F:DNA N-glycosylase activity"/>
    <property type="evidence" value="ECO:0007669"/>
    <property type="project" value="UniProtKB-UniRule"/>
</dbReference>
<evidence type="ECO:0000256" key="6">
    <source>
        <dbReference type="ARBA" id="ARBA00023004"/>
    </source>
</evidence>
<evidence type="ECO:0000256" key="5">
    <source>
        <dbReference type="ARBA" id="ARBA00022801"/>
    </source>
</evidence>
<dbReference type="NCBIfam" id="TIGR01083">
    <property type="entry name" value="nth"/>
    <property type="match status" value="1"/>
</dbReference>
<dbReference type="SMART" id="SM00525">
    <property type="entry name" value="FES"/>
    <property type="match status" value="1"/>
</dbReference>
<feature type="binding site" evidence="12">
    <location>
        <position position="204"/>
    </location>
    <ligand>
        <name>[4Fe-4S] cluster</name>
        <dbReference type="ChEBI" id="CHEBI:49883"/>
    </ligand>
</feature>
<evidence type="ECO:0000259" key="13">
    <source>
        <dbReference type="SMART" id="SM00478"/>
    </source>
</evidence>
<dbReference type="Gene3D" id="1.10.340.30">
    <property type="entry name" value="Hypothetical protein, domain 2"/>
    <property type="match status" value="1"/>
</dbReference>
<evidence type="ECO:0000256" key="8">
    <source>
        <dbReference type="ARBA" id="ARBA00023125"/>
    </source>
</evidence>
<evidence type="ECO:0000256" key="11">
    <source>
        <dbReference type="ARBA" id="ARBA00023295"/>
    </source>
</evidence>
<comment type="catalytic activity">
    <reaction evidence="12">
        <text>2'-deoxyribonucleotide-(2'-deoxyribose 5'-phosphate)-2'-deoxyribonucleotide-DNA = a 3'-end 2'-deoxyribonucleotide-(2,3-dehydro-2,3-deoxyribose 5'-phosphate)-DNA + a 5'-end 5'-phospho-2'-deoxyribonucleoside-DNA + H(+)</text>
        <dbReference type="Rhea" id="RHEA:66592"/>
        <dbReference type="Rhea" id="RHEA-COMP:13180"/>
        <dbReference type="Rhea" id="RHEA-COMP:16897"/>
        <dbReference type="Rhea" id="RHEA-COMP:17067"/>
        <dbReference type="ChEBI" id="CHEBI:15378"/>
        <dbReference type="ChEBI" id="CHEBI:136412"/>
        <dbReference type="ChEBI" id="CHEBI:157695"/>
        <dbReference type="ChEBI" id="CHEBI:167181"/>
        <dbReference type="EC" id="4.2.99.18"/>
    </reaction>
</comment>
<dbReference type="InterPro" id="IPR000445">
    <property type="entry name" value="HhH_motif"/>
</dbReference>
<dbReference type="CDD" id="cd00056">
    <property type="entry name" value="ENDO3c"/>
    <property type="match status" value="1"/>
</dbReference>
<dbReference type="Pfam" id="PF00730">
    <property type="entry name" value="HhH-GPD"/>
    <property type="match status" value="1"/>
</dbReference>
<name>A0A937X6X2_9BACT</name>
<dbReference type="HAMAP" id="MF_00942">
    <property type="entry name" value="Nth"/>
    <property type="match status" value="1"/>
</dbReference>
<keyword evidence="11 12" id="KW-0326">Glycosidase</keyword>
<dbReference type="Pfam" id="PF10576">
    <property type="entry name" value="EndIII_4Fe-2S"/>
    <property type="match status" value="1"/>
</dbReference>
<evidence type="ECO:0000256" key="4">
    <source>
        <dbReference type="ARBA" id="ARBA00022763"/>
    </source>
</evidence>
<dbReference type="AlphaFoldDB" id="A0A937X6X2"/>
<feature type="domain" description="HhH-GPD" evidence="13">
    <location>
        <begin position="39"/>
        <end position="186"/>
    </location>
</feature>
<dbReference type="Proteomes" id="UP000703893">
    <property type="component" value="Unassembled WGS sequence"/>
</dbReference>
<evidence type="ECO:0000256" key="10">
    <source>
        <dbReference type="ARBA" id="ARBA00023239"/>
    </source>
</evidence>
<organism evidence="14 15">
    <name type="scientific">Candidatus Tanganyikabacteria bacterium</name>
    <dbReference type="NCBI Taxonomy" id="2961651"/>
    <lineage>
        <taxon>Bacteria</taxon>
        <taxon>Bacillati</taxon>
        <taxon>Candidatus Sericytochromatia</taxon>
        <taxon>Candidatus Tanganyikabacteria</taxon>
    </lineage>
</organism>
<evidence type="ECO:0000256" key="12">
    <source>
        <dbReference type="HAMAP-Rule" id="MF_00942"/>
    </source>
</evidence>
<protein>
    <recommendedName>
        <fullName evidence="12">Endonuclease III</fullName>
        <ecNumber evidence="12">4.2.99.18</ecNumber>
    </recommendedName>
    <alternativeName>
        <fullName evidence="12">DNA-(apurinic or apyrimidinic site) lyase</fullName>
    </alternativeName>
</protein>
<dbReference type="PROSITE" id="PS01155">
    <property type="entry name" value="ENDONUCLEASE_III_2"/>
    <property type="match status" value="1"/>
</dbReference>
<keyword evidence="5 12" id="KW-0378">Hydrolase</keyword>
<dbReference type="GO" id="GO:0140078">
    <property type="term" value="F:class I DNA-(apurinic or apyrimidinic site) endonuclease activity"/>
    <property type="evidence" value="ECO:0007669"/>
    <property type="project" value="UniProtKB-EC"/>
</dbReference>
<dbReference type="GO" id="GO:0046872">
    <property type="term" value="F:metal ion binding"/>
    <property type="evidence" value="ECO:0007669"/>
    <property type="project" value="UniProtKB-KW"/>
</dbReference>
<comment type="cofactor">
    <cofactor evidence="12">
        <name>[4Fe-4S] cluster</name>
        <dbReference type="ChEBI" id="CHEBI:49883"/>
    </cofactor>
    <text evidence="12">Binds 1 [4Fe-4S] cluster.</text>
</comment>
<gene>
    <name evidence="12 14" type="primary">nth</name>
    <name evidence="14" type="ORF">FJZ00_09815</name>
</gene>
<dbReference type="PANTHER" id="PTHR10359:SF18">
    <property type="entry name" value="ENDONUCLEASE III"/>
    <property type="match status" value="1"/>
</dbReference>
<dbReference type="FunFam" id="1.10.1670.10:FF:000001">
    <property type="entry name" value="Endonuclease III"/>
    <property type="match status" value="1"/>
</dbReference>
<keyword evidence="8 12" id="KW-0238">DNA-binding</keyword>
<keyword evidence="3 12" id="KW-0479">Metal-binding</keyword>
<dbReference type="EC" id="4.2.99.18" evidence="12"/>
<keyword evidence="4 12" id="KW-0227">DNA damage</keyword>
<proteinExistence type="inferred from homology"/>
<evidence type="ECO:0000256" key="3">
    <source>
        <dbReference type="ARBA" id="ARBA00022723"/>
    </source>
</evidence>
<keyword evidence="14" id="KW-0540">Nuclease</keyword>
<comment type="caution">
    <text evidence="14">The sequence shown here is derived from an EMBL/GenBank/DDBJ whole genome shotgun (WGS) entry which is preliminary data.</text>
</comment>
<dbReference type="PIRSF" id="PIRSF001435">
    <property type="entry name" value="Nth"/>
    <property type="match status" value="1"/>
</dbReference>
<keyword evidence="7 12" id="KW-0411">Iron-sulfur</keyword>
<keyword evidence="10 12" id="KW-0456">Lyase</keyword>
<keyword evidence="9 12" id="KW-0234">DNA repair</keyword>
<dbReference type="InterPro" id="IPR003265">
    <property type="entry name" value="HhH-GPD_domain"/>
</dbReference>
<dbReference type="InterPro" id="IPR004036">
    <property type="entry name" value="Endonuclease-III-like_CS2"/>
</dbReference>
<dbReference type="InterPro" id="IPR003651">
    <property type="entry name" value="Endonuclease3_FeS-loop_motif"/>
</dbReference>
<dbReference type="SMART" id="SM00478">
    <property type="entry name" value="ENDO3c"/>
    <property type="match status" value="1"/>
</dbReference>
<dbReference type="SUPFAM" id="SSF48150">
    <property type="entry name" value="DNA-glycosylase"/>
    <property type="match status" value="1"/>
</dbReference>